<evidence type="ECO:0000313" key="1">
    <source>
        <dbReference type="EMBL" id="TMS35651.1"/>
    </source>
</evidence>
<dbReference type="EMBL" id="CM016762">
    <property type="protein sequence ID" value="TMS35651.1"/>
    <property type="molecule type" value="Genomic_DNA"/>
</dbReference>
<keyword evidence="2" id="KW-1185">Reference proteome</keyword>
<organism evidence="1 2">
    <name type="scientific">Steinernema carpocapsae</name>
    <name type="common">Entomopathogenic nematode</name>
    <dbReference type="NCBI Taxonomy" id="34508"/>
    <lineage>
        <taxon>Eukaryota</taxon>
        <taxon>Metazoa</taxon>
        <taxon>Ecdysozoa</taxon>
        <taxon>Nematoda</taxon>
        <taxon>Chromadorea</taxon>
        <taxon>Rhabditida</taxon>
        <taxon>Tylenchina</taxon>
        <taxon>Panagrolaimomorpha</taxon>
        <taxon>Strongyloidoidea</taxon>
        <taxon>Steinernematidae</taxon>
        <taxon>Steinernema</taxon>
    </lineage>
</organism>
<dbReference type="EMBL" id="AZBU02000001">
    <property type="protein sequence ID" value="TMS35651.1"/>
    <property type="molecule type" value="Genomic_DNA"/>
</dbReference>
<evidence type="ECO:0000313" key="2">
    <source>
        <dbReference type="Proteomes" id="UP000298663"/>
    </source>
</evidence>
<accession>A0A4U8URC1</accession>
<gene>
    <name evidence="1" type="ORF">L596_003010</name>
</gene>
<proteinExistence type="predicted"/>
<comment type="caution">
    <text evidence="1">The sequence shown here is derived from an EMBL/GenBank/DDBJ whole genome shotgun (WGS) entry which is preliminary data.</text>
</comment>
<protein>
    <submittedName>
        <fullName evidence="1">Uncharacterized protein</fullName>
    </submittedName>
</protein>
<reference evidence="1 2" key="1">
    <citation type="journal article" date="2015" name="Genome Biol.">
        <title>Comparative genomics of Steinernema reveals deeply conserved gene regulatory networks.</title>
        <authorList>
            <person name="Dillman A.R."/>
            <person name="Macchietto M."/>
            <person name="Porter C.F."/>
            <person name="Rogers A."/>
            <person name="Williams B."/>
            <person name="Antoshechkin I."/>
            <person name="Lee M.M."/>
            <person name="Goodwin Z."/>
            <person name="Lu X."/>
            <person name="Lewis E.E."/>
            <person name="Goodrich-Blair H."/>
            <person name="Stock S.P."/>
            <person name="Adams B.J."/>
            <person name="Sternberg P.W."/>
            <person name="Mortazavi A."/>
        </authorList>
    </citation>
    <scope>NUCLEOTIDE SEQUENCE [LARGE SCALE GENOMIC DNA]</scope>
    <source>
        <strain evidence="1 2">ALL</strain>
    </source>
</reference>
<name>A0A4U8URC1_STECR</name>
<reference evidence="1 2" key="2">
    <citation type="journal article" date="2019" name="G3 (Bethesda)">
        <title>Hybrid Assembly of the Genome of the Entomopathogenic Nematode Steinernema carpocapsae Identifies the X-Chromosome.</title>
        <authorList>
            <person name="Serra L."/>
            <person name="Macchietto M."/>
            <person name="Macias-Munoz A."/>
            <person name="McGill C.J."/>
            <person name="Rodriguez I.M."/>
            <person name="Rodriguez B."/>
            <person name="Murad R."/>
            <person name="Mortazavi A."/>
        </authorList>
    </citation>
    <scope>NUCLEOTIDE SEQUENCE [LARGE SCALE GENOMIC DNA]</scope>
    <source>
        <strain evidence="1 2">ALL</strain>
    </source>
</reference>
<sequence>MPQIQVLLWTRPAFQARTPLKAVKKSHCTPKFKWNQKDEEPEKCLSLSHNFPFLSCYANKRLRGPSSGPNIYKSLLTGNSNLDSQIEVSMVHNLVCVPRKEGSSANEKFLIAAMKRP</sequence>
<dbReference type="Proteomes" id="UP000298663">
    <property type="component" value="Chromosome X"/>
</dbReference>
<dbReference type="AlphaFoldDB" id="A0A4U8URC1"/>